<keyword evidence="2" id="KW-0012">Acyltransferase</keyword>
<dbReference type="Gene3D" id="3.40.630.30">
    <property type="match status" value="1"/>
</dbReference>
<sequence length="164" mass="18612">MVLLRDFDYRDINPLITILNDEAVTRFLSTKIPSPYTKEDAKWWVEEGSKTGIVKAISLNNKLVGCIGVNPGQFEYELSGEVGYWLDKHYWGKGIASDALSQMVNIVFTSTDLIRLFATVFEDNIASQKLLVKAGFTREAILKSAIYKQRKLYDSHIFAKIKTP</sequence>
<evidence type="ECO:0000259" key="4">
    <source>
        <dbReference type="PROSITE" id="PS51186"/>
    </source>
</evidence>
<dbReference type="Proteomes" id="UP000275281">
    <property type="component" value="Unassembled WGS sequence"/>
</dbReference>
<feature type="domain" description="N-acetyltransferase" evidence="4">
    <location>
        <begin position="2"/>
        <end position="164"/>
    </location>
</feature>
<gene>
    <name evidence="5" type="ORF">DRW07_06540</name>
</gene>
<dbReference type="GO" id="GO:0016747">
    <property type="term" value="F:acyltransferase activity, transferring groups other than amino-acyl groups"/>
    <property type="evidence" value="ECO:0007669"/>
    <property type="project" value="InterPro"/>
</dbReference>
<evidence type="ECO:0000313" key="5">
    <source>
        <dbReference type="EMBL" id="RPJ67191.1"/>
    </source>
</evidence>
<dbReference type="InterPro" id="IPR000182">
    <property type="entry name" value="GNAT_dom"/>
</dbReference>
<dbReference type="OrthoDB" id="9801656at2"/>
<keyword evidence="6" id="KW-1185">Reference proteome</keyword>
<dbReference type="PANTHER" id="PTHR43792:SF8">
    <property type="entry name" value="[RIBOSOMAL PROTEIN US5]-ALANINE N-ACETYLTRANSFERASE"/>
    <property type="match status" value="1"/>
</dbReference>
<dbReference type="AlphaFoldDB" id="A0A3N5YNI6"/>
<proteinExistence type="inferred from homology"/>
<dbReference type="PROSITE" id="PS51186">
    <property type="entry name" value="GNAT"/>
    <property type="match status" value="1"/>
</dbReference>
<comment type="caution">
    <text evidence="5">The sequence shown here is derived from an EMBL/GenBank/DDBJ whole genome shotgun (WGS) entry which is preliminary data.</text>
</comment>
<comment type="similarity">
    <text evidence="3">Belongs to the acetyltransferase family. RimJ subfamily.</text>
</comment>
<protein>
    <submittedName>
        <fullName evidence="5">N-acetyltransferase</fullName>
    </submittedName>
</protein>
<name>A0A3N5YNI6_9ALTE</name>
<dbReference type="RefSeq" id="WP_124027094.1">
    <property type="nucleotide sequence ID" value="NZ_JBHRSN010000015.1"/>
</dbReference>
<dbReference type="SUPFAM" id="SSF55729">
    <property type="entry name" value="Acyl-CoA N-acyltransferases (Nat)"/>
    <property type="match status" value="1"/>
</dbReference>
<reference evidence="5 6" key="1">
    <citation type="submission" date="2018-11" db="EMBL/GenBank/DDBJ databases">
        <authorList>
            <person name="Ye M.-Q."/>
            <person name="Du Z.-J."/>
        </authorList>
    </citation>
    <scope>NUCLEOTIDE SEQUENCE [LARGE SCALE GENOMIC DNA]</scope>
    <source>
        <strain evidence="5 6">U0105</strain>
    </source>
</reference>
<evidence type="ECO:0000313" key="6">
    <source>
        <dbReference type="Proteomes" id="UP000275281"/>
    </source>
</evidence>
<dbReference type="InterPro" id="IPR051531">
    <property type="entry name" value="N-acetyltransferase"/>
</dbReference>
<dbReference type="EMBL" id="RPOK01000002">
    <property type="protein sequence ID" value="RPJ67191.1"/>
    <property type="molecule type" value="Genomic_DNA"/>
</dbReference>
<dbReference type="Pfam" id="PF13302">
    <property type="entry name" value="Acetyltransf_3"/>
    <property type="match status" value="1"/>
</dbReference>
<organism evidence="5 6">
    <name type="scientific">Alteromonas sediminis</name>
    <dbReference type="NCBI Taxonomy" id="2259342"/>
    <lineage>
        <taxon>Bacteria</taxon>
        <taxon>Pseudomonadati</taxon>
        <taxon>Pseudomonadota</taxon>
        <taxon>Gammaproteobacteria</taxon>
        <taxon>Alteromonadales</taxon>
        <taxon>Alteromonadaceae</taxon>
        <taxon>Alteromonas/Salinimonas group</taxon>
        <taxon>Alteromonas</taxon>
    </lineage>
</organism>
<evidence type="ECO:0000256" key="1">
    <source>
        <dbReference type="ARBA" id="ARBA00022679"/>
    </source>
</evidence>
<evidence type="ECO:0000256" key="3">
    <source>
        <dbReference type="ARBA" id="ARBA00038502"/>
    </source>
</evidence>
<keyword evidence="1 5" id="KW-0808">Transferase</keyword>
<dbReference type="PANTHER" id="PTHR43792">
    <property type="entry name" value="GNAT FAMILY, PUTATIVE (AFU_ORTHOLOGUE AFUA_3G00765)-RELATED-RELATED"/>
    <property type="match status" value="1"/>
</dbReference>
<evidence type="ECO:0000256" key="2">
    <source>
        <dbReference type="ARBA" id="ARBA00023315"/>
    </source>
</evidence>
<dbReference type="InterPro" id="IPR016181">
    <property type="entry name" value="Acyl_CoA_acyltransferase"/>
</dbReference>
<accession>A0A3N5YNI6</accession>